<accession>A0A914RPH1</accession>
<organism evidence="1 2">
    <name type="scientific">Parascaris equorum</name>
    <name type="common">Equine roundworm</name>
    <dbReference type="NCBI Taxonomy" id="6256"/>
    <lineage>
        <taxon>Eukaryota</taxon>
        <taxon>Metazoa</taxon>
        <taxon>Ecdysozoa</taxon>
        <taxon>Nematoda</taxon>
        <taxon>Chromadorea</taxon>
        <taxon>Rhabditida</taxon>
        <taxon>Spirurina</taxon>
        <taxon>Ascaridomorpha</taxon>
        <taxon>Ascaridoidea</taxon>
        <taxon>Ascarididae</taxon>
        <taxon>Parascaris</taxon>
    </lineage>
</organism>
<name>A0A914RPH1_PAREQ</name>
<sequence>MDRICVPLTLPHDRAIVAVEYIRDPFTQEVSLLTCAHDSIKVWSASADDVTSVRKHREIKGWRCGWPPWWASIRHYIRF</sequence>
<evidence type="ECO:0000313" key="2">
    <source>
        <dbReference type="WBParaSite" id="PEQ_0000825201-mRNA-1"/>
    </source>
</evidence>
<keyword evidence="1" id="KW-1185">Reference proteome</keyword>
<dbReference type="WBParaSite" id="PEQ_0000825201-mRNA-1">
    <property type="protein sequence ID" value="PEQ_0000825201-mRNA-1"/>
    <property type="gene ID" value="PEQ_0000825201"/>
</dbReference>
<proteinExistence type="predicted"/>
<reference evidence="2" key="1">
    <citation type="submission" date="2022-11" db="UniProtKB">
        <authorList>
            <consortium name="WormBaseParasite"/>
        </authorList>
    </citation>
    <scope>IDENTIFICATION</scope>
</reference>
<evidence type="ECO:0000313" key="1">
    <source>
        <dbReference type="Proteomes" id="UP000887564"/>
    </source>
</evidence>
<dbReference type="Proteomes" id="UP000887564">
    <property type="component" value="Unplaced"/>
</dbReference>
<protein>
    <submittedName>
        <fullName evidence="2">WD_REPEATS_REGION domain-containing protein</fullName>
    </submittedName>
</protein>
<dbReference type="AlphaFoldDB" id="A0A914RPH1"/>